<dbReference type="InterPro" id="IPR018060">
    <property type="entry name" value="HTH_AraC"/>
</dbReference>
<dbReference type="SUPFAM" id="SSF46689">
    <property type="entry name" value="Homeodomain-like"/>
    <property type="match status" value="1"/>
</dbReference>
<dbReference type="Proteomes" id="UP000288079">
    <property type="component" value="Unassembled WGS sequence"/>
</dbReference>
<organism evidence="4 5">
    <name type="scientific">Bacteroides faecalis</name>
    <dbReference type="NCBI Taxonomy" id="2447885"/>
    <lineage>
        <taxon>Bacteria</taxon>
        <taxon>Pseudomonadati</taxon>
        <taxon>Bacteroidota</taxon>
        <taxon>Bacteroidia</taxon>
        <taxon>Bacteroidales</taxon>
        <taxon>Bacteroidaceae</taxon>
        <taxon>Bacteroides</taxon>
    </lineage>
</organism>
<accession>A0A401M028</accession>
<dbReference type="GO" id="GO:0003700">
    <property type="term" value="F:DNA-binding transcription factor activity"/>
    <property type="evidence" value="ECO:0007669"/>
    <property type="project" value="InterPro"/>
</dbReference>
<dbReference type="GO" id="GO:0043565">
    <property type="term" value="F:sequence-specific DNA binding"/>
    <property type="evidence" value="ECO:0007669"/>
    <property type="project" value="InterPro"/>
</dbReference>
<reference evidence="4 5" key="1">
    <citation type="submission" date="2018-10" db="EMBL/GenBank/DDBJ databases">
        <title>Draft Genome Sequence of Bacteroides sp. KCTC 15687.</title>
        <authorList>
            <person name="Yu S.Y."/>
            <person name="Kim J.S."/>
            <person name="Oh B.S."/>
            <person name="Park S.H."/>
            <person name="Kang S.W."/>
            <person name="Park J.E."/>
            <person name="Choi S.H."/>
            <person name="Han K.I."/>
            <person name="Lee K.C."/>
            <person name="Eom M.K."/>
            <person name="Suh M.K."/>
            <person name="Lee D.H."/>
            <person name="Yoon H."/>
            <person name="Kim B."/>
            <person name="Yang S.J."/>
            <person name="Lee J.S."/>
            <person name="Lee J.H."/>
        </authorList>
    </citation>
    <scope>NUCLEOTIDE SEQUENCE [LARGE SCALE GENOMIC DNA]</scope>
    <source>
        <strain evidence="4 5">KCTC 15687</strain>
    </source>
</reference>
<feature type="domain" description="HTH araC/xylS-type" evidence="3">
    <location>
        <begin position="21"/>
        <end position="64"/>
    </location>
</feature>
<keyword evidence="2" id="KW-0804">Transcription</keyword>
<evidence type="ECO:0000256" key="1">
    <source>
        <dbReference type="ARBA" id="ARBA00023015"/>
    </source>
</evidence>
<evidence type="ECO:0000256" key="2">
    <source>
        <dbReference type="ARBA" id="ARBA00023163"/>
    </source>
</evidence>
<evidence type="ECO:0000313" key="5">
    <source>
        <dbReference type="Proteomes" id="UP000288079"/>
    </source>
</evidence>
<proteinExistence type="predicted"/>
<keyword evidence="5" id="KW-1185">Reference proteome</keyword>
<gene>
    <name evidence="4" type="ORF">KGMB02408_39790</name>
</gene>
<evidence type="ECO:0000313" key="4">
    <source>
        <dbReference type="EMBL" id="GCB37034.1"/>
    </source>
</evidence>
<dbReference type="OrthoDB" id="9782911at2"/>
<protein>
    <recommendedName>
        <fullName evidence="3">HTH araC/xylS-type domain-containing protein</fullName>
    </recommendedName>
</protein>
<keyword evidence="1" id="KW-0805">Transcription regulation</keyword>
<sequence>MAIYYECNQHYTDDTAIEKINQFRIIMRENVITGISPEEVAQQINMGYSRFRKLFKEYTNVSPA</sequence>
<dbReference type="AlphaFoldDB" id="A0A401M028"/>
<dbReference type="PROSITE" id="PS01124">
    <property type="entry name" value="HTH_ARAC_FAMILY_2"/>
    <property type="match status" value="1"/>
</dbReference>
<dbReference type="RefSeq" id="WP_125042493.1">
    <property type="nucleotide sequence ID" value="NZ_BHWB01000018.1"/>
</dbReference>
<dbReference type="EMBL" id="BHWB01000018">
    <property type="protein sequence ID" value="GCB37034.1"/>
    <property type="molecule type" value="Genomic_DNA"/>
</dbReference>
<evidence type="ECO:0000259" key="3">
    <source>
        <dbReference type="PROSITE" id="PS01124"/>
    </source>
</evidence>
<dbReference type="InterPro" id="IPR009057">
    <property type="entry name" value="Homeodomain-like_sf"/>
</dbReference>
<comment type="caution">
    <text evidence="4">The sequence shown here is derived from an EMBL/GenBank/DDBJ whole genome shotgun (WGS) entry which is preliminary data.</text>
</comment>
<dbReference type="Gene3D" id="1.10.10.60">
    <property type="entry name" value="Homeodomain-like"/>
    <property type="match status" value="1"/>
</dbReference>
<name>A0A401M028_9BACE</name>